<evidence type="ECO:0000259" key="8">
    <source>
        <dbReference type="PROSITE" id="PS50928"/>
    </source>
</evidence>
<reference evidence="9 10" key="1">
    <citation type="journal article" date="2018" name="Sci. Rep.">
        <title>Rhizobium tumorigenes sp. nov., a novel plant tumorigenic bacterium isolated from cane gall tumors on thornless blackberry.</title>
        <authorList>
            <person name="Kuzmanovi N."/>
            <person name="Smalla K."/>
            <person name="Gronow S."/>
            <person name="PuBawska J."/>
        </authorList>
    </citation>
    <scope>NUCLEOTIDE SEQUENCE [LARGE SCALE GENOMIC DNA]</scope>
    <source>
        <strain evidence="9 10">CCBAU 85046</strain>
    </source>
</reference>
<evidence type="ECO:0000313" key="9">
    <source>
        <dbReference type="EMBL" id="PZM10910.1"/>
    </source>
</evidence>
<dbReference type="PANTHER" id="PTHR43163:SF6">
    <property type="entry name" value="DIPEPTIDE TRANSPORT SYSTEM PERMEASE PROTEIN DPPB-RELATED"/>
    <property type="match status" value="1"/>
</dbReference>
<dbReference type="OrthoDB" id="9805855at2"/>
<protein>
    <submittedName>
        <fullName evidence="9">ABC transporter permease</fullName>
    </submittedName>
</protein>
<evidence type="ECO:0000256" key="7">
    <source>
        <dbReference type="RuleBase" id="RU363032"/>
    </source>
</evidence>
<feature type="transmembrane region" description="Helical" evidence="7">
    <location>
        <begin position="99"/>
        <end position="124"/>
    </location>
</feature>
<comment type="caution">
    <text evidence="9">The sequence shown here is derived from an EMBL/GenBank/DDBJ whole genome shotgun (WGS) entry which is preliminary data.</text>
</comment>
<dbReference type="Pfam" id="PF00528">
    <property type="entry name" value="BPD_transp_1"/>
    <property type="match status" value="1"/>
</dbReference>
<dbReference type="GO" id="GO:0005886">
    <property type="term" value="C:plasma membrane"/>
    <property type="evidence" value="ECO:0007669"/>
    <property type="project" value="UniProtKB-SubCell"/>
</dbReference>
<dbReference type="CDD" id="cd06261">
    <property type="entry name" value="TM_PBP2"/>
    <property type="match status" value="1"/>
</dbReference>
<feature type="transmembrane region" description="Helical" evidence="7">
    <location>
        <begin position="284"/>
        <end position="306"/>
    </location>
</feature>
<dbReference type="RefSeq" id="WP_111162358.1">
    <property type="nucleotide sequence ID" value="NZ_PCDP01000043.1"/>
</dbReference>
<evidence type="ECO:0000256" key="3">
    <source>
        <dbReference type="ARBA" id="ARBA00022475"/>
    </source>
</evidence>
<dbReference type="SUPFAM" id="SSF161098">
    <property type="entry name" value="MetI-like"/>
    <property type="match status" value="1"/>
</dbReference>
<keyword evidence="4 7" id="KW-0812">Transmembrane</keyword>
<proteinExistence type="inferred from homology"/>
<evidence type="ECO:0000256" key="4">
    <source>
        <dbReference type="ARBA" id="ARBA00022692"/>
    </source>
</evidence>
<feature type="transmembrane region" description="Helical" evidence="7">
    <location>
        <begin position="136"/>
        <end position="157"/>
    </location>
</feature>
<dbReference type="PANTHER" id="PTHR43163">
    <property type="entry name" value="DIPEPTIDE TRANSPORT SYSTEM PERMEASE PROTEIN DPPB-RELATED"/>
    <property type="match status" value="1"/>
</dbReference>
<evidence type="ECO:0000256" key="2">
    <source>
        <dbReference type="ARBA" id="ARBA00022448"/>
    </source>
</evidence>
<dbReference type="Gene3D" id="1.10.3720.10">
    <property type="entry name" value="MetI-like"/>
    <property type="match status" value="1"/>
</dbReference>
<gene>
    <name evidence="9" type="ORF">CPY51_21845</name>
</gene>
<keyword evidence="3" id="KW-1003">Cell membrane</keyword>
<keyword evidence="10" id="KW-1185">Reference proteome</keyword>
<keyword evidence="6 7" id="KW-0472">Membrane</keyword>
<evidence type="ECO:0000256" key="1">
    <source>
        <dbReference type="ARBA" id="ARBA00004651"/>
    </source>
</evidence>
<name>A0A2W4EIR5_9HYPH</name>
<keyword evidence="5 7" id="KW-1133">Transmembrane helix</keyword>
<evidence type="ECO:0000256" key="6">
    <source>
        <dbReference type="ARBA" id="ARBA00023136"/>
    </source>
</evidence>
<dbReference type="EMBL" id="PCDP01000043">
    <property type="protein sequence ID" value="PZM10910.1"/>
    <property type="molecule type" value="Genomic_DNA"/>
</dbReference>
<evidence type="ECO:0000313" key="10">
    <source>
        <dbReference type="Proteomes" id="UP000248925"/>
    </source>
</evidence>
<dbReference type="InterPro" id="IPR000515">
    <property type="entry name" value="MetI-like"/>
</dbReference>
<evidence type="ECO:0000256" key="5">
    <source>
        <dbReference type="ARBA" id="ARBA00022989"/>
    </source>
</evidence>
<feature type="transmembrane region" description="Helical" evidence="7">
    <location>
        <begin position="177"/>
        <end position="196"/>
    </location>
</feature>
<dbReference type="Pfam" id="PF19300">
    <property type="entry name" value="BPD_transp_1_N"/>
    <property type="match status" value="1"/>
</dbReference>
<dbReference type="PROSITE" id="PS50928">
    <property type="entry name" value="ABC_TM1"/>
    <property type="match status" value="1"/>
</dbReference>
<dbReference type="Proteomes" id="UP000248925">
    <property type="component" value="Unassembled WGS sequence"/>
</dbReference>
<dbReference type="AlphaFoldDB" id="A0A2W4EIR5"/>
<feature type="transmembrane region" description="Helical" evidence="7">
    <location>
        <begin position="12"/>
        <end position="32"/>
    </location>
</feature>
<comment type="subcellular location">
    <subcellularLocation>
        <location evidence="1 7">Cell membrane</location>
        <topology evidence="1 7">Multi-pass membrane protein</topology>
    </subcellularLocation>
</comment>
<accession>A0A2W4EIR5</accession>
<organism evidence="9 10">
    <name type="scientific">Rhizobium tubonense</name>
    <dbReference type="NCBI Taxonomy" id="484088"/>
    <lineage>
        <taxon>Bacteria</taxon>
        <taxon>Pseudomonadati</taxon>
        <taxon>Pseudomonadota</taxon>
        <taxon>Alphaproteobacteria</taxon>
        <taxon>Hyphomicrobiales</taxon>
        <taxon>Rhizobiaceae</taxon>
        <taxon>Rhizobium/Agrobacterium group</taxon>
        <taxon>Rhizobium</taxon>
    </lineage>
</organism>
<comment type="similarity">
    <text evidence="7">Belongs to the binding-protein-dependent transport system permease family.</text>
</comment>
<dbReference type="GO" id="GO:0055085">
    <property type="term" value="P:transmembrane transport"/>
    <property type="evidence" value="ECO:0007669"/>
    <property type="project" value="InterPro"/>
</dbReference>
<feature type="domain" description="ABC transmembrane type-1" evidence="8">
    <location>
        <begin position="97"/>
        <end position="303"/>
    </location>
</feature>
<keyword evidence="2 7" id="KW-0813">Transport</keyword>
<dbReference type="InterPro" id="IPR045621">
    <property type="entry name" value="BPD_transp_1_N"/>
</dbReference>
<feature type="transmembrane region" description="Helical" evidence="7">
    <location>
        <begin position="230"/>
        <end position="250"/>
    </location>
</feature>
<sequence>MPLFSFIVRRILQMIPTVVFILVVTFVLIRLLPGDPASAMLGDRALDADVLRINASLGLDRPVIIQFFYFVRRVFTGDLGNSISLKIPVLQLIAQRLPVTLMLIGMAAVIALLLAVPLAFVAALKREQAPDTAIRGVFQVGLSMPVFYIGILLLTLFAANLKWFPVGGYGDTIGSKVYHLFLPALTLALSFAAVLMRNLRAAIIGVINAEYVDFARSKGLRSRIILFRHVLRNALISTITLFGLQIGSLLGGGVITETVFAVPGAGRLMIDSIYGRDYPVLQGLTIALAVLVSLTFLVTDIVQAWLDPRIAR</sequence>
<dbReference type="InterPro" id="IPR035906">
    <property type="entry name" value="MetI-like_sf"/>
</dbReference>